<dbReference type="Pfam" id="PF07532">
    <property type="entry name" value="Big_4"/>
    <property type="match status" value="1"/>
</dbReference>
<name>A0A1M5VHP2_9FIRM</name>
<evidence type="ECO:0000256" key="2">
    <source>
        <dbReference type="SAM" id="MobiDB-lite"/>
    </source>
</evidence>
<protein>
    <submittedName>
        <fullName evidence="4">Listeria/Bacterioides repeat-containing protein</fullName>
    </submittedName>
</protein>
<feature type="compositionally biased region" description="Polar residues" evidence="2">
    <location>
        <begin position="849"/>
        <end position="859"/>
    </location>
</feature>
<dbReference type="InterPro" id="IPR013378">
    <property type="entry name" value="InlB-like_B-rpt"/>
</dbReference>
<dbReference type="InterPro" id="IPR042229">
    <property type="entry name" value="Listeria/Bacterioides_rpt_sf"/>
</dbReference>
<sequence>MNKKILKLFLSFVMVLMIILSGRNTENVFADSIDPNDYIKNINIIDNKGEKESWFKGYKIEDGKIILEVSKDYVESFWNWEEANKNIDENKLIIETENIEDIMVNNPISIPENEDWGFTSIKGVKDFKAKAEEWGKGINFSEIGAYVEGWDEQTAFFSKDTPPEFTFTTTNGQSFTLPWEVVEFKGDDEEDIKFEIIISANSNNKNVDKEIEVGILVDDKLLGEQRVELEPGKPYNIQAKDGTRTKFKEWKLETNYIDDLESNFEKYFSGKKTDENLQFTLTEKLIEELKELPENKRYINLEAKYDEYTSVEIELKEELKTTDLSTMTKRSINMMEYSMETEEYKDRIRLLKNNINNDYTHKLDDTMGEAYIILKDKDGKLKEKFSSSLNEDIILAYSSIFVKESDTVELIAIPKEDYEFEKWQIITPAMDMETEWGIEPQYLNPESGVFCEIKSPYIKTELQAMQNKGEGHIKRFRARAIFKSINEGEQKEIDTIQDIHKEYIKGYTDVSDVFPKTVEVKFKDSDEKVAIAVDWGAVDLESIASGEHIIKGRLRDPRFFEKEAKLYLNVKEIRGFKELTQKASLINSNFFTGSGKSHTLPKTVEVKIFDGEKENVVELDAKWKDKELSEDRSYEVQKGAICFYKHGKFTANGGIKGYDEEIQYELEVIPGNTVRFLVDDNFKKSGNGYVYTTLNSIDIKKGELILEPEETPKRSGYISAGWYSNASYSDPLDLNAGKKFKTPQELGENEMTGSSYPLYNKWRELFIDTIENIEIEVDSQLPDKITINTTDKDIVEVDVKEWKQETVDLSQAGEYIVKAIIEWKLEDKEVDVNIKVKDKTVEKQKHTITFNTNGGSNIPPTEVEEGQKLTKPTDPTREGYKFIGWYSDEGLTEKFDFNTEITENITLYAKWEEEPNEPIQEILEITSVELIKEGKVISKGVIKGKNITLELPEGYDESIIEGNHILKITGTKGANLAQDRGYDGPIEEWAAGNISNSIMAGQSKKFTIYKDDNSVDYTIEILEATEPTPPVEDEYTITFNSNGGSSVNPQILKANEKVYRPADPTKSDYKFIGWYEDSSLTRVFDFNTPITKNITLFAKWEKSDSPTPKPSEKKDARINKFSLAGIPGVINHDRETIDIYLPFNIDLDYLVPDISYDGDEIYPSISKPQDFNRTVYYTITGRDYNSKTYKVYVDMPRGRDRYDRQTYYEDWYKPLSGKTKGKSKDDKDWYEISQEIKKKRLEEEKSPSLTSKEVKAAALNKAGKITAQSGGIRRDVSIKQFSDHMEVKQNSKDKGDFIKNQINIPSGVLTELNELGFDYLKYSTNLVRVKIFPFMDSADGVIINIRPAPSERNNDIQYIWAKTKGAGKLFEIETNSTKAGLSFEMKLDKKLPSEYIRVVKFNYMKQKFEDLSPEKWSVVNERVYVEQVSGGIYGIIYKK</sequence>
<dbReference type="RefSeq" id="WP_072743533.1">
    <property type="nucleotide sequence ID" value="NZ_FQXR01000004.1"/>
</dbReference>
<evidence type="ECO:0000313" key="4">
    <source>
        <dbReference type="EMBL" id="SHH74698.1"/>
    </source>
</evidence>
<proteinExistence type="predicted"/>
<comment type="subcellular location">
    <subcellularLocation>
        <location evidence="1">Cell envelope</location>
    </subcellularLocation>
</comment>
<dbReference type="NCBIfam" id="TIGR02543">
    <property type="entry name" value="List_Bact_rpt"/>
    <property type="match status" value="2"/>
</dbReference>
<dbReference type="Gene3D" id="2.60.40.2340">
    <property type="match status" value="1"/>
</dbReference>
<dbReference type="InterPro" id="IPR011081">
    <property type="entry name" value="Big_4"/>
</dbReference>
<keyword evidence="5" id="KW-1185">Reference proteome</keyword>
<dbReference type="OrthoDB" id="1696951at2"/>
<evidence type="ECO:0000313" key="5">
    <source>
        <dbReference type="Proteomes" id="UP000184389"/>
    </source>
</evidence>
<dbReference type="EMBL" id="FQXR01000004">
    <property type="protein sequence ID" value="SHH74698.1"/>
    <property type="molecule type" value="Genomic_DNA"/>
</dbReference>
<reference evidence="4 5" key="1">
    <citation type="submission" date="2016-11" db="EMBL/GenBank/DDBJ databases">
        <authorList>
            <person name="Jaros S."/>
            <person name="Januszkiewicz K."/>
            <person name="Wedrychowicz H."/>
        </authorList>
    </citation>
    <scope>NUCLEOTIDE SEQUENCE [LARGE SCALE GENOMIC DNA]</scope>
    <source>
        <strain evidence="4 5">DSM 13106</strain>
    </source>
</reference>
<dbReference type="GO" id="GO:0030313">
    <property type="term" value="C:cell envelope"/>
    <property type="evidence" value="ECO:0007669"/>
    <property type="project" value="UniProtKB-SubCell"/>
</dbReference>
<organism evidence="4 5">
    <name type="scientific">Sporanaerobacter acetigenes DSM 13106</name>
    <dbReference type="NCBI Taxonomy" id="1123281"/>
    <lineage>
        <taxon>Bacteria</taxon>
        <taxon>Bacillati</taxon>
        <taxon>Bacillota</taxon>
        <taxon>Tissierellia</taxon>
        <taxon>Tissierellales</taxon>
        <taxon>Sporanaerobacteraceae</taxon>
        <taxon>Sporanaerobacter</taxon>
    </lineage>
</organism>
<evidence type="ECO:0000256" key="1">
    <source>
        <dbReference type="ARBA" id="ARBA00004196"/>
    </source>
</evidence>
<accession>A0A1M5VHP2</accession>
<feature type="domain" description="Bacterial Ig-like" evidence="3">
    <location>
        <begin position="772"/>
        <end position="822"/>
    </location>
</feature>
<gene>
    <name evidence="4" type="ORF">SAMN02745180_00903</name>
</gene>
<dbReference type="Gene3D" id="2.60.40.4270">
    <property type="entry name" value="Listeria-Bacteroides repeat domain"/>
    <property type="match status" value="2"/>
</dbReference>
<dbReference type="STRING" id="1123281.SAMN02745180_00903"/>
<evidence type="ECO:0000259" key="3">
    <source>
        <dbReference type="Pfam" id="PF07532"/>
    </source>
</evidence>
<dbReference type="Proteomes" id="UP000184389">
    <property type="component" value="Unassembled WGS sequence"/>
</dbReference>
<dbReference type="Pfam" id="PF09479">
    <property type="entry name" value="Flg_new"/>
    <property type="match status" value="3"/>
</dbReference>
<feature type="region of interest" description="Disordered" evidence="2">
    <location>
        <begin position="849"/>
        <end position="873"/>
    </location>
</feature>